<feature type="compositionally biased region" description="Polar residues" evidence="1">
    <location>
        <begin position="1"/>
        <end position="10"/>
    </location>
</feature>
<keyword evidence="3" id="KW-1185">Reference proteome</keyword>
<gene>
    <name evidence="2" type="ORF">SAMN04487962_12538</name>
</gene>
<name>A0A1I0H8N5_9GAMM</name>
<evidence type="ECO:0000313" key="3">
    <source>
        <dbReference type="Proteomes" id="UP000198762"/>
    </source>
</evidence>
<dbReference type="RefSeq" id="WP_143066635.1">
    <property type="nucleotide sequence ID" value="NZ_FOHZ01000025.1"/>
</dbReference>
<dbReference type="EMBL" id="FOHZ01000025">
    <property type="protein sequence ID" value="SET80075.1"/>
    <property type="molecule type" value="Genomic_DNA"/>
</dbReference>
<organism evidence="2 3">
    <name type="scientific">Marinobacter segnicrescens</name>
    <dbReference type="NCBI Taxonomy" id="430453"/>
    <lineage>
        <taxon>Bacteria</taxon>
        <taxon>Pseudomonadati</taxon>
        <taxon>Pseudomonadota</taxon>
        <taxon>Gammaproteobacteria</taxon>
        <taxon>Pseudomonadales</taxon>
        <taxon>Marinobacteraceae</taxon>
        <taxon>Marinobacter</taxon>
    </lineage>
</organism>
<evidence type="ECO:0000313" key="2">
    <source>
        <dbReference type="EMBL" id="SET80075.1"/>
    </source>
</evidence>
<dbReference type="Proteomes" id="UP000198762">
    <property type="component" value="Unassembled WGS sequence"/>
</dbReference>
<accession>A0A1I0H8N5</accession>
<proteinExistence type="predicted"/>
<reference evidence="3" key="1">
    <citation type="submission" date="2016-10" db="EMBL/GenBank/DDBJ databases">
        <authorList>
            <person name="Varghese N."/>
            <person name="Submissions S."/>
        </authorList>
    </citation>
    <scope>NUCLEOTIDE SEQUENCE [LARGE SCALE GENOMIC DNA]</scope>
    <source>
        <strain evidence="3">CGMCC 1.6489</strain>
    </source>
</reference>
<evidence type="ECO:0000256" key="1">
    <source>
        <dbReference type="SAM" id="MobiDB-lite"/>
    </source>
</evidence>
<dbReference type="AlphaFoldDB" id="A0A1I0H8N5"/>
<protein>
    <submittedName>
        <fullName evidence="2">Uncharacterized protein</fullName>
    </submittedName>
</protein>
<sequence length="126" mass="14287">MKIESENQSVEVIPKKGRGGRPRKDPSEKRLPALMLRLNIKEQKKLQRLIKESGWPGDPSSFVRDLIMSEKPSSIDVSALSALEHYLTILNAYLTELEEDMDEDSEQFAEIKSVISQAAQAIYNNK</sequence>
<dbReference type="OrthoDB" id="9889648at2"/>
<feature type="region of interest" description="Disordered" evidence="1">
    <location>
        <begin position="1"/>
        <end position="29"/>
    </location>
</feature>
<dbReference type="STRING" id="430453.SAMN04487962_12538"/>